<dbReference type="PANTHER" id="PTHR34605:SF3">
    <property type="entry name" value="P CELL-TYPE AGGLUTINATION PROTEIN MAP4-LIKE-RELATED"/>
    <property type="match status" value="1"/>
</dbReference>
<name>A0A8H7H6I7_9AGAM</name>
<dbReference type="InterPro" id="IPR011010">
    <property type="entry name" value="DNA_brk_join_enz"/>
</dbReference>
<gene>
    <name evidence="3" type="ORF">RHS04_06655</name>
</gene>
<dbReference type="SUPFAM" id="SSF47823">
    <property type="entry name" value="lambda integrase-like, N-terminal domain"/>
    <property type="match status" value="1"/>
</dbReference>
<dbReference type="Gene3D" id="1.10.150.130">
    <property type="match status" value="1"/>
</dbReference>
<dbReference type="SUPFAM" id="SSF56349">
    <property type="entry name" value="DNA breaking-rejoining enzymes"/>
    <property type="match status" value="1"/>
</dbReference>
<evidence type="ECO:0000313" key="3">
    <source>
        <dbReference type="EMBL" id="KAF8675629.1"/>
    </source>
</evidence>
<keyword evidence="2" id="KW-0233">DNA recombination</keyword>
<sequence length="519" mass="55816">MVCLDSVARTQSALRLNLLYPNAHTSPSYRALHSKGPSAVLSISRPSPATHSAANLRFAPYSLTPSLSGPQRQFSAATTGKLRKAIDNGLAIRTQKNYGTFIEQFRSFCRDKRVAESDTFPASELVLCAFIGSLTGEKSGSSASAAVAALKAWHCLHGAVWHGGYLLSHVLKGVTNLAPRSSRRPPRPPITVAMLHSLRTHLNRHSPFDAAVFAAALSAFWGQCRLGELLGSARLWHTPSATPSRSSFVFPPASQPQPHPYPSNISIHLPRTKTSQAVGEVIHLTSQRDGLSPIAAIAAHLRINSGIPSSHHAFAYTSNDGPIRCLTREDFLARCNEIWTASGFSSFSGHSFRIGGTHAYLSSGVPSDVVKKMGRWSSDAFLKYWRNVDLLIELHAKDIMAPTHSSRQNMFLPAAPSGDAWGAALARPLACVRGRALRHPLASSSSLIPHLVSRPLAPALWGSSLGGAAPVAPRFGVPPLRPPPFSARRSRSSILHYFLSCSFSSQLAVPAQGQVTTVI</sequence>
<comment type="caution">
    <text evidence="3">The sequence shown here is derived from an EMBL/GenBank/DDBJ whole genome shotgun (WGS) entry which is preliminary data.</text>
</comment>
<dbReference type="GO" id="GO:0015074">
    <property type="term" value="P:DNA integration"/>
    <property type="evidence" value="ECO:0007669"/>
    <property type="project" value="InterPro"/>
</dbReference>
<dbReference type="AlphaFoldDB" id="A0A8H7H6I7"/>
<dbReference type="InterPro" id="IPR052925">
    <property type="entry name" value="Phage_Integrase-like_Recomb"/>
</dbReference>
<proteinExistence type="predicted"/>
<accession>A0A8H7H6I7</accession>
<dbReference type="EMBL" id="JACYCC010000090">
    <property type="protein sequence ID" value="KAF8675629.1"/>
    <property type="molecule type" value="Genomic_DNA"/>
</dbReference>
<dbReference type="InterPro" id="IPR013762">
    <property type="entry name" value="Integrase-like_cat_sf"/>
</dbReference>
<evidence type="ECO:0000256" key="2">
    <source>
        <dbReference type="ARBA" id="ARBA00023172"/>
    </source>
</evidence>
<evidence type="ECO:0000313" key="4">
    <source>
        <dbReference type="Proteomes" id="UP000650582"/>
    </source>
</evidence>
<organism evidence="3 4">
    <name type="scientific">Rhizoctonia solani</name>
    <dbReference type="NCBI Taxonomy" id="456999"/>
    <lineage>
        <taxon>Eukaryota</taxon>
        <taxon>Fungi</taxon>
        <taxon>Dikarya</taxon>
        <taxon>Basidiomycota</taxon>
        <taxon>Agaricomycotina</taxon>
        <taxon>Agaricomycetes</taxon>
        <taxon>Cantharellales</taxon>
        <taxon>Ceratobasidiaceae</taxon>
        <taxon>Rhizoctonia</taxon>
    </lineage>
</organism>
<dbReference type="PANTHER" id="PTHR34605">
    <property type="entry name" value="PHAGE_INTEGRASE DOMAIN-CONTAINING PROTEIN"/>
    <property type="match status" value="1"/>
</dbReference>
<protein>
    <submittedName>
        <fullName evidence="3">DNA breaking-rejoining enzyme</fullName>
    </submittedName>
</protein>
<dbReference type="Gene3D" id="1.10.443.10">
    <property type="entry name" value="Intergrase catalytic core"/>
    <property type="match status" value="1"/>
</dbReference>
<reference evidence="3" key="1">
    <citation type="submission" date="2020-09" db="EMBL/GenBank/DDBJ databases">
        <title>Comparative genome analyses of four rice-infecting Rhizoctonia solani isolates reveal extensive enrichment of homogalacturonan modification genes.</title>
        <authorList>
            <person name="Lee D.-Y."/>
            <person name="Jeon J."/>
            <person name="Kim K.-T."/>
            <person name="Cheong K."/>
            <person name="Song H."/>
            <person name="Choi G."/>
            <person name="Ko J."/>
            <person name="Opiyo S.O."/>
            <person name="Zuo S."/>
            <person name="Madhav S."/>
            <person name="Lee Y.-H."/>
            <person name="Wang G.-L."/>
        </authorList>
    </citation>
    <scope>NUCLEOTIDE SEQUENCE</scope>
    <source>
        <strain evidence="3">AG1-IA YN-7</strain>
    </source>
</reference>
<dbReference type="GO" id="GO:0003677">
    <property type="term" value="F:DNA binding"/>
    <property type="evidence" value="ECO:0007669"/>
    <property type="project" value="UniProtKB-KW"/>
</dbReference>
<keyword evidence="1" id="KW-0238">DNA-binding</keyword>
<dbReference type="Proteomes" id="UP000650582">
    <property type="component" value="Unassembled WGS sequence"/>
</dbReference>
<evidence type="ECO:0000256" key="1">
    <source>
        <dbReference type="ARBA" id="ARBA00023125"/>
    </source>
</evidence>
<dbReference type="InterPro" id="IPR010998">
    <property type="entry name" value="Integrase_recombinase_N"/>
</dbReference>
<dbReference type="GO" id="GO:0006310">
    <property type="term" value="P:DNA recombination"/>
    <property type="evidence" value="ECO:0007669"/>
    <property type="project" value="UniProtKB-KW"/>
</dbReference>